<organism evidence="12 13">
    <name type="scientific">Subtercola boreus</name>
    <dbReference type="NCBI Taxonomy" id="120213"/>
    <lineage>
        <taxon>Bacteria</taxon>
        <taxon>Bacillati</taxon>
        <taxon>Actinomycetota</taxon>
        <taxon>Actinomycetes</taxon>
        <taxon>Micrococcales</taxon>
        <taxon>Microbacteriaceae</taxon>
        <taxon>Subtercola</taxon>
    </lineage>
</organism>
<sequence>MTDLTVLVIDDDFHIADLHAHLVAETPGFRSIGTVGTARGALSVIESTAPDLVLLDAYLPDGSGMELIRRIPSDVIAITAANDPSMVRQAIRAGAFGYLIKPFERRLLSELLLSYAAYAEAASSDRPLDQRGVDRLFGLLRPGTKARARTATEQAVLTCVAESGTELSAPEIAERIGVSRATAQRYLGALATERLIVVQLKYGSTGRPEHRYQLAAAQGHRP</sequence>
<gene>
    <name evidence="12" type="ORF">B7R54_04180</name>
</gene>
<keyword evidence="6 9" id="KW-0238">DNA-binding</keyword>
<evidence type="ECO:0000256" key="10">
    <source>
        <dbReference type="PROSITE-ProRule" id="PRU00169"/>
    </source>
</evidence>
<protein>
    <recommendedName>
        <fullName evidence="9">Transcriptional regulatory protein</fullName>
    </recommendedName>
</protein>
<dbReference type="Pfam" id="PF00072">
    <property type="entry name" value="Response_reg"/>
    <property type="match status" value="1"/>
</dbReference>
<keyword evidence="3 10" id="KW-0597">Phosphoprotein</keyword>
<dbReference type="GO" id="GO:0005737">
    <property type="term" value="C:cytoplasm"/>
    <property type="evidence" value="ECO:0007669"/>
    <property type="project" value="UniProtKB-SubCell"/>
</dbReference>
<comment type="caution">
    <text evidence="12">The sequence shown here is derived from an EMBL/GenBank/DDBJ whole genome shotgun (WGS) entry which is preliminary data.</text>
</comment>
<evidence type="ECO:0000256" key="7">
    <source>
        <dbReference type="ARBA" id="ARBA00023159"/>
    </source>
</evidence>
<dbReference type="SUPFAM" id="SSF46785">
    <property type="entry name" value="Winged helix' DNA-binding domain"/>
    <property type="match status" value="1"/>
</dbReference>
<dbReference type="PANTHER" id="PTHR45526">
    <property type="entry name" value="TRANSCRIPTIONAL REGULATORY PROTEIN DPIA"/>
    <property type="match status" value="1"/>
</dbReference>
<dbReference type="Gene3D" id="1.10.10.10">
    <property type="entry name" value="Winged helix-like DNA-binding domain superfamily/Winged helix DNA-binding domain"/>
    <property type="match status" value="1"/>
</dbReference>
<evidence type="ECO:0000256" key="3">
    <source>
        <dbReference type="ARBA" id="ARBA00022553"/>
    </source>
</evidence>
<dbReference type="RefSeq" id="WP_116413915.1">
    <property type="nucleotide sequence ID" value="NZ_NBWZ01000001.1"/>
</dbReference>
<dbReference type="PIRSF" id="PIRSF006171">
    <property type="entry name" value="RR_citrat_malat"/>
    <property type="match status" value="1"/>
</dbReference>
<dbReference type="GO" id="GO:0003700">
    <property type="term" value="F:DNA-binding transcription factor activity"/>
    <property type="evidence" value="ECO:0007669"/>
    <property type="project" value="InterPro"/>
</dbReference>
<proteinExistence type="predicted"/>
<comment type="subcellular location">
    <subcellularLocation>
        <location evidence="1 9">Cytoplasm</location>
    </subcellularLocation>
</comment>
<dbReference type="GO" id="GO:0000156">
    <property type="term" value="F:phosphorelay response regulator activity"/>
    <property type="evidence" value="ECO:0007669"/>
    <property type="project" value="TreeGrafter"/>
</dbReference>
<dbReference type="InterPro" id="IPR024187">
    <property type="entry name" value="Sig_transdc_resp-reg_cit/mal"/>
</dbReference>
<dbReference type="InterPro" id="IPR011006">
    <property type="entry name" value="CheY-like_superfamily"/>
</dbReference>
<dbReference type="InterPro" id="IPR001789">
    <property type="entry name" value="Sig_transdc_resp-reg_receiver"/>
</dbReference>
<dbReference type="PANTHER" id="PTHR45526:SF1">
    <property type="entry name" value="TRANSCRIPTIONAL REGULATORY PROTEIN DCUR-RELATED"/>
    <property type="match status" value="1"/>
</dbReference>
<evidence type="ECO:0000256" key="4">
    <source>
        <dbReference type="ARBA" id="ARBA00023012"/>
    </source>
</evidence>
<feature type="domain" description="Response regulatory" evidence="11">
    <location>
        <begin position="5"/>
        <end position="116"/>
    </location>
</feature>
<keyword evidence="7 9" id="KW-0010">Activator</keyword>
<dbReference type="GO" id="GO:0003677">
    <property type="term" value="F:DNA binding"/>
    <property type="evidence" value="ECO:0007669"/>
    <property type="project" value="UniProtKB-KW"/>
</dbReference>
<evidence type="ECO:0000259" key="11">
    <source>
        <dbReference type="PROSITE" id="PS50110"/>
    </source>
</evidence>
<dbReference type="SMART" id="SM00448">
    <property type="entry name" value="REC"/>
    <property type="match status" value="1"/>
</dbReference>
<dbReference type="InterPro" id="IPR036390">
    <property type="entry name" value="WH_DNA-bd_sf"/>
</dbReference>
<dbReference type="Proteomes" id="UP000256486">
    <property type="component" value="Unassembled WGS sequence"/>
</dbReference>
<evidence type="ECO:0000313" key="13">
    <source>
        <dbReference type="Proteomes" id="UP000256486"/>
    </source>
</evidence>
<reference evidence="12 13" key="1">
    <citation type="submission" date="2017-04" db="EMBL/GenBank/DDBJ databases">
        <title>Comparative genome analysis of Subtercola boreus.</title>
        <authorList>
            <person name="Cho Y.-J."/>
            <person name="Cho A."/>
            <person name="Kim O.-S."/>
            <person name="Lee J.-I."/>
        </authorList>
    </citation>
    <scope>NUCLEOTIDE SEQUENCE [LARGE SCALE GENOMIC DNA]</scope>
    <source>
        <strain evidence="12 13">K300</strain>
    </source>
</reference>
<keyword evidence="4 9" id="KW-0902">Two-component regulatory system</keyword>
<dbReference type="EMBL" id="NBWZ01000001">
    <property type="protein sequence ID" value="RFA08511.1"/>
    <property type="molecule type" value="Genomic_DNA"/>
</dbReference>
<dbReference type="OrthoDB" id="7187989at2"/>
<name>A0A3E0VFK7_9MICO</name>
<dbReference type="InterPro" id="IPR051271">
    <property type="entry name" value="2C-system_Tx_regulators"/>
</dbReference>
<dbReference type="PROSITE" id="PS50110">
    <property type="entry name" value="RESPONSE_REGULATORY"/>
    <property type="match status" value="1"/>
</dbReference>
<accession>A0A3E0VFK7</accession>
<keyword evidence="13" id="KW-1185">Reference proteome</keyword>
<dbReference type="AlphaFoldDB" id="A0A3E0VFK7"/>
<feature type="modified residue" description="4-aspartylphosphate" evidence="10">
    <location>
        <position position="56"/>
    </location>
</feature>
<evidence type="ECO:0000256" key="9">
    <source>
        <dbReference type="PIRNR" id="PIRNR006171"/>
    </source>
</evidence>
<dbReference type="InterPro" id="IPR005471">
    <property type="entry name" value="Tscrpt_reg_IclR_N"/>
</dbReference>
<dbReference type="Pfam" id="PF09339">
    <property type="entry name" value="HTH_IclR"/>
    <property type="match status" value="1"/>
</dbReference>
<dbReference type="InterPro" id="IPR036388">
    <property type="entry name" value="WH-like_DNA-bd_sf"/>
</dbReference>
<keyword evidence="8 9" id="KW-0804">Transcription</keyword>
<evidence type="ECO:0000256" key="8">
    <source>
        <dbReference type="ARBA" id="ARBA00023163"/>
    </source>
</evidence>
<evidence type="ECO:0000256" key="5">
    <source>
        <dbReference type="ARBA" id="ARBA00023015"/>
    </source>
</evidence>
<evidence type="ECO:0000313" key="12">
    <source>
        <dbReference type="EMBL" id="RFA08511.1"/>
    </source>
</evidence>
<dbReference type="Gene3D" id="3.40.50.2300">
    <property type="match status" value="1"/>
</dbReference>
<keyword evidence="5 9" id="KW-0805">Transcription regulation</keyword>
<evidence type="ECO:0000256" key="2">
    <source>
        <dbReference type="ARBA" id="ARBA00022490"/>
    </source>
</evidence>
<evidence type="ECO:0000256" key="1">
    <source>
        <dbReference type="ARBA" id="ARBA00004496"/>
    </source>
</evidence>
<evidence type="ECO:0000256" key="6">
    <source>
        <dbReference type="ARBA" id="ARBA00023125"/>
    </source>
</evidence>
<dbReference type="SUPFAM" id="SSF52172">
    <property type="entry name" value="CheY-like"/>
    <property type="match status" value="1"/>
</dbReference>
<keyword evidence="2 9" id="KW-0963">Cytoplasm</keyword>